<dbReference type="RefSeq" id="WP_139824719.1">
    <property type="nucleotide sequence ID" value="NZ_FXAY01000001.1"/>
</dbReference>
<sequence length="511" mass="55355">MPATMRRLLAEGDFRLRLAAGGAADDAFIDEPLSWAHSSDLADPTPWLEPGQLLLTDGAQFTERNDAFVAEYVDRLLARGVVALGFATGIVHDRIPDALAASCDRAGLPLFEVERRTPFIGIIRWVADVLADERRERLQWSLDAQRAVARAALRVDGLGAILLELADRLDCWVALYDSVGNRLRVPGLAPVPAELEPVVAEAVARTLARGSRAGLNILDAGDGITLQTIGQRGQLRGVLAVGASEPLDAAGSDVVESVIGLASIALEQRRNLDAARRRLRTGLFELLLAGVIDVADRTAESLWGALPAEPVRLTAVVGEVSGQALLDELELHADQNSGRLFFAERGGRILLITGNDEFDDLQALLLRHGLRAGTSGPVRWNELPRALTEAGHAGRAVSREHPFILFERLADEGMQGLLAASGGEAVARRILRPLLDLPLRDREALAETLRVWLEHNGAWDPAARQLGIHRHTLRNRVAAADTLLGLDLEQFAARAELWSALQLIDPEENGQ</sequence>
<proteinExistence type="predicted"/>
<evidence type="ECO:0000259" key="1">
    <source>
        <dbReference type="Pfam" id="PF07905"/>
    </source>
</evidence>
<dbReference type="Gene3D" id="1.10.10.2840">
    <property type="entry name" value="PucR C-terminal helix-turn-helix domain"/>
    <property type="match status" value="1"/>
</dbReference>
<dbReference type="OrthoDB" id="8450798at2"/>
<reference evidence="4" key="1">
    <citation type="submission" date="2017-04" db="EMBL/GenBank/DDBJ databases">
        <authorList>
            <person name="Varghese N."/>
            <person name="Submissions S."/>
        </authorList>
    </citation>
    <scope>NUCLEOTIDE SEQUENCE [LARGE SCALE GENOMIC DNA]</scope>
    <source>
        <strain evidence="4">VKM Ac-2510</strain>
    </source>
</reference>
<dbReference type="Proteomes" id="UP000193244">
    <property type="component" value="Unassembled WGS sequence"/>
</dbReference>
<accession>A0A1X7ISN5</accession>
<dbReference type="EMBL" id="FXAY01000001">
    <property type="protein sequence ID" value="SMG17856.1"/>
    <property type="molecule type" value="Genomic_DNA"/>
</dbReference>
<dbReference type="AlphaFoldDB" id="A0A1X7ISN5"/>
<dbReference type="InterPro" id="IPR051448">
    <property type="entry name" value="CdaR-like_regulators"/>
</dbReference>
<feature type="domain" description="PucR C-terminal helix-turn-helix" evidence="2">
    <location>
        <begin position="445"/>
        <end position="502"/>
    </location>
</feature>
<organism evidence="3 4">
    <name type="scientific">Agreia pratensis</name>
    <dbReference type="NCBI Taxonomy" id="150121"/>
    <lineage>
        <taxon>Bacteria</taxon>
        <taxon>Bacillati</taxon>
        <taxon>Actinomycetota</taxon>
        <taxon>Actinomycetes</taxon>
        <taxon>Micrococcales</taxon>
        <taxon>Microbacteriaceae</taxon>
        <taxon>Agreia</taxon>
    </lineage>
</organism>
<dbReference type="STRING" id="150121.SAMN06296010_0824"/>
<dbReference type="InterPro" id="IPR025736">
    <property type="entry name" value="PucR_C-HTH_dom"/>
</dbReference>
<evidence type="ECO:0000313" key="3">
    <source>
        <dbReference type="EMBL" id="SMG17856.1"/>
    </source>
</evidence>
<protein>
    <submittedName>
        <fullName evidence="3">Purine catabolism regulatory protein</fullName>
    </submittedName>
</protein>
<gene>
    <name evidence="3" type="ORF">SAMN06296010_0824</name>
</gene>
<evidence type="ECO:0000313" key="4">
    <source>
        <dbReference type="Proteomes" id="UP000193244"/>
    </source>
</evidence>
<name>A0A1X7ISN5_9MICO</name>
<dbReference type="InterPro" id="IPR012914">
    <property type="entry name" value="PucR_dom"/>
</dbReference>
<dbReference type="Pfam" id="PF07905">
    <property type="entry name" value="PucR"/>
    <property type="match status" value="1"/>
</dbReference>
<dbReference type="PANTHER" id="PTHR33744:SF1">
    <property type="entry name" value="DNA-BINDING TRANSCRIPTIONAL ACTIVATOR ADER"/>
    <property type="match status" value="1"/>
</dbReference>
<dbReference type="Pfam" id="PF13556">
    <property type="entry name" value="HTH_30"/>
    <property type="match status" value="1"/>
</dbReference>
<evidence type="ECO:0000259" key="2">
    <source>
        <dbReference type="Pfam" id="PF13556"/>
    </source>
</evidence>
<dbReference type="PANTHER" id="PTHR33744">
    <property type="entry name" value="CARBOHYDRATE DIACID REGULATOR"/>
    <property type="match status" value="1"/>
</dbReference>
<dbReference type="InterPro" id="IPR042070">
    <property type="entry name" value="PucR_C-HTH_sf"/>
</dbReference>
<keyword evidence="4" id="KW-1185">Reference proteome</keyword>
<feature type="domain" description="Purine catabolism PurC-like" evidence="1">
    <location>
        <begin position="25"/>
        <end position="128"/>
    </location>
</feature>